<evidence type="ECO:0000259" key="1">
    <source>
        <dbReference type="Pfam" id="PF12867"/>
    </source>
</evidence>
<feature type="domain" description="DinB-like" evidence="1">
    <location>
        <begin position="20"/>
        <end position="175"/>
    </location>
</feature>
<gene>
    <name evidence="2" type="ORF">M5X16_16675</name>
    <name evidence="3" type="ORF">PC41400_08920</name>
</gene>
<evidence type="ECO:0000313" key="3">
    <source>
        <dbReference type="EMBL" id="QAV17778.1"/>
    </source>
</evidence>
<dbReference type="AlphaFoldDB" id="A0A410WTS7"/>
<dbReference type="Pfam" id="PF12867">
    <property type="entry name" value="DinB_2"/>
    <property type="match status" value="1"/>
</dbReference>
<dbReference type="GeneID" id="95374932"/>
<evidence type="ECO:0000313" key="4">
    <source>
        <dbReference type="Proteomes" id="UP000288943"/>
    </source>
</evidence>
<keyword evidence="5" id="KW-1185">Reference proteome</keyword>
<dbReference type="OrthoDB" id="1495892at2"/>
<dbReference type="RefSeq" id="WP_042231103.1">
    <property type="nucleotide sequence ID" value="NZ_CP026520.1"/>
</dbReference>
<reference evidence="3 4" key="1">
    <citation type="submission" date="2018-01" db="EMBL/GenBank/DDBJ databases">
        <title>The whole genome sequencing and assembly of Paenibacillus chitinolyticus KCCM 41400 strain.</title>
        <authorList>
            <person name="Kim J.-Y."/>
            <person name="Park M.-K."/>
            <person name="Lee Y.-J."/>
            <person name="Yi H."/>
            <person name="Bahn Y.-S."/>
            <person name="Kim J.F."/>
            <person name="Lee D.-W."/>
        </authorList>
    </citation>
    <scope>NUCLEOTIDE SEQUENCE [LARGE SCALE GENOMIC DNA]</scope>
    <source>
        <strain evidence="3 4">KCCM 41400</strain>
    </source>
</reference>
<evidence type="ECO:0000313" key="5">
    <source>
        <dbReference type="Proteomes" id="UP001527202"/>
    </source>
</evidence>
<accession>A0A410WTS7</accession>
<dbReference type="InterPro" id="IPR034660">
    <property type="entry name" value="DinB/YfiT-like"/>
</dbReference>
<dbReference type="Proteomes" id="UP000288943">
    <property type="component" value="Chromosome"/>
</dbReference>
<proteinExistence type="predicted"/>
<dbReference type="SUPFAM" id="SSF109854">
    <property type="entry name" value="DinB/YfiT-like putative metalloenzymes"/>
    <property type="match status" value="1"/>
</dbReference>
<dbReference type="EMBL" id="JAMDMJ010000021">
    <property type="protein sequence ID" value="MCY9597398.1"/>
    <property type="molecule type" value="Genomic_DNA"/>
</dbReference>
<protein>
    <submittedName>
        <fullName evidence="3">DinB family protein</fullName>
    </submittedName>
</protein>
<dbReference type="EMBL" id="CP026520">
    <property type="protein sequence ID" value="QAV17778.1"/>
    <property type="molecule type" value="Genomic_DNA"/>
</dbReference>
<name>A0A410WTS7_9BACL</name>
<dbReference type="InterPro" id="IPR024775">
    <property type="entry name" value="DinB-like"/>
</dbReference>
<dbReference type="KEGG" id="pchi:PC41400_08920"/>
<dbReference type="Proteomes" id="UP001527202">
    <property type="component" value="Unassembled WGS sequence"/>
</dbReference>
<organism evidence="3 4">
    <name type="scientific">Paenibacillus chitinolyticus</name>
    <dbReference type="NCBI Taxonomy" id="79263"/>
    <lineage>
        <taxon>Bacteria</taxon>
        <taxon>Bacillati</taxon>
        <taxon>Bacillota</taxon>
        <taxon>Bacilli</taxon>
        <taxon>Bacillales</taxon>
        <taxon>Paenibacillaceae</taxon>
        <taxon>Paenibacillus</taxon>
    </lineage>
</organism>
<sequence>MQTNQNQSQRLNTIDILNRFEQLTETYIQQLENYSLEELTRKPDEDQWSLGQMYVHLIQSVLYRHLPIMEACRNSSGSEEAAGKTESGVEAYARGSYPPIRIQVPPSKEYTPLQPESKEQLVSGLRDVIRAMRAIQPTLADIPTANTVTHPGFGELNAVEWFALVEMHYRHHLRQKERLDAFLRGTKEASEA</sequence>
<evidence type="ECO:0000313" key="2">
    <source>
        <dbReference type="EMBL" id="MCY9597398.1"/>
    </source>
</evidence>
<dbReference type="Gene3D" id="1.20.120.450">
    <property type="entry name" value="dinb family like domain"/>
    <property type="match status" value="1"/>
</dbReference>
<reference evidence="2 5" key="2">
    <citation type="submission" date="2022-05" db="EMBL/GenBank/DDBJ databases">
        <title>Genome Sequencing of Bee-Associated Microbes.</title>
        <authorList>
            <person name="Dunlap C."/>
        </authorList>
    </citation>
    <scope>NUCLEOTIDE SEQUENCE [LARGE SCALE GENOMIC DNA]</scope>
    <source>
        <strain evidence="2 5">NRRL B-23120</strain>
    </source>
</reference>